<keyword evidence="1" id="KW-0812">Transmembrane</keyword>
<keyword evidence="1" id="KW-0472">Membrane</keyword>
<evidence type="ECO:0000313" key="3">
    <source>
        <dbReference type="Proteomes" id="UP000028653"/>
    </source>
</evidence>
<dbReference type="EMBL" id="JMPI01000030">
    <property type="protein sequence ID" value="KFC81594.1"/>
    <property type="molecule type" value="Genomic_DNA"/>
</dbReference>
<reference evidence="2 3" key="1">
    <citation type="submission" date="2014-05" db="EMBL/GenBank/DDBJ databases">
        <title>ATOL: Assembling a taxonomically balanced genome-scale reconstruction of the evolutionary history of the Enterobacteriaceae.</title>
        <authorList>
            <person name="Plunkett G.III."/>
            <person name="Neeno-Eckwall E.C."/>
            <person name="Glasner J.D."/>
            <person name="Perna N.T."/>
        </authorList>
    </citation>
    <scope>NUCLEOTIDE SEQUENCE [LARGE SCALE GENOMIC DNA]</scope>
    <source>
        <strain evidence="2 3">ATCC 33320</strain>
    </source>
</reference>
<gene>
    <name evidence="2" type="ORF">GBAG_2379</name>
</gene>
<sequence>MHNRSYCIHNFLWVLLSPIGFVITFIMYEFDVNLLSLFPSIDMIFSRCMDMLFSTFCLSLIFWLFVKYIVKSARSTFKYGVFYFILFYLTHGLFVLSDAIIFSKEMVEQFLNELDYFSANSPIDNFEKQKELRDSILIFGFFLLDTLISSAAVFFLKLLKLFPILTPLPKE</sequence>
<evidence type="ECO:0000313" key="2">
    <source>
        <dbReference type="EMBL" id="KFC81594.1"/>
    </source>
</evidence>
<proteinExistence type="predicted"/>
<accession>A0A085GCZ9</accession>
<comment type="caution">
    <text evidence="2">The sequence shown here is derived from an EMBL/GenBank/DDBJ whole genome shotgun (WGS) entry which is preliminary data.</text>
</comment>
<dbReference type="STRING" id="1006004.GBAG_2379"/>
<dbReference type="Proteomes" id="UP000028653">
    <property type="component" value="Unassembled WGS sequence"/>
</dbReference>
<feature type="transmembrane region" description="Helical" evidence="1">
    <location>
        <begin position="12"/>
        <end position="31"/>
    </location>
</feature>
<protein>
    <submittedName>
        <fullName evidence="2">Uncharacterized protein</fullName>
    </submittedName>
</protein>
<feature type="transmembrane region" description="Helical" evidence="1">
    <location>
        <begin position="51"/>
        <end position="70"/>
    </location>
</feature>
<keyword evidence="1" id="KW-1133">Transmembrane helix</keyword>
<dbReference type="AlphaFoldDB" id="A0A085GCZ9"/>
<keyword evidence="3" id="KW-1185">Reference proteome</keyword>
<evidence type="ECO:0000256" key="1">
    <source>
        <dbReference type="SAM" id="Phobius"/>
    </source>
</evidence>
<dbReference type="RefSeq" id="WP_167333343.1">
    <property type="nucleotide sequence ID" value="NZ_JMPI01000030.1"/>
</dbReference>
<name>A0A085GCZ9_9ENTR</name>
<organism evidence="2 3">
    <name type="scientific">Buttiauxella agrestis ATCC 33320</name>
    <dbReference type="NCBI Taxonomy" id="1006004"/>
    <lineage>
        <taxon>Bacteria</taxon>
        <taxon>Pseudomonadati</taxon>
        <taxon>Pseudomonadota</taxon>
        <taxon>Gammaproteobacteria</taxon>
        <taxon>Enterobacterales</taxon>
        <taxon>Enterobacteriaceae</taxon>
        <taxon>Buttiauxella</taxon>
    </lineage>
</organism>
<feature type="transmembrane region" description="Helical" evidence="1">
    <location>
        <begin position="82"/>
        <end position="102"/>
    </location>
</feature>
<feature type="transmembrane region" description="Helical" evidence="1">
    <location>
        <begin position="136"/>
        <end position="156"/>
    </location>
</feature>